<dbReference type="HOGENOM" id="CLU_685244_0_0_1"/>
<evidence type="ECO:0000313" key="1">
    <source>
        <dbReference type="EMBL" id="EDQ99211.1"/>
    </source>
</evidence>
<dbReference type="Proteomes" id="UP000001194">
    <property type="component" value="Unassembled WGS sequence"/>
</dbReference>
<gene>
    <name evidence="1" type="ORF">LACBIDRAFT_335211</name>
</gene>
<dbReference type="OrthoDB" id="3267821at2759"/>
<dbReference type="KEGG" id="lbc:LACBIDRAFT_335211"/>
<reference evidence="1 2" key="1">
    <citation type="journal article" date="2008" name="Nature">
        <title>The genome of Laccaria bicolor provides insights into mycorrhizal symbiosis.</title>
        <authorList>
            <person name="Martin F."/>
            <person name="Aerts A."/>
            <person name="Ahren D."/>
            <person name="Brun A."/>
            <person name="Danchin E.G.J."/>
            <person name="Duchaussoy F."/>
            <person name="Gibon J."/>
            <person name="Kohler A."/>
            <person name="Lindquist E."/>
            <person name="Pereda V."/>
            <person name="Salamov A."/>
            <person name="Shapiro H.J."/>
            <person name="Wuyts J."/>
            <person name="Blaudez D."/>
            <person name="Buee M."/>
            <person name="Brokstein P."/>
            <person name="Canbaeck B."/>
            <person name="Cohen D."/>
            <person name="Courty P.E."/>
            <person name="Coutinho P.M."/>
            <person name="Delaruelle C."/>
            <person name="Detter J.C."/>
            <person name="Deveau A."/>
            <person name="DiFazio S."/>
            <person name="Duplessis S."/>
            <person name="Fraissinet-Tachet L."/>
            <person name="Lucic E."/>
            <person name="Frey-Klett P."/>
            <person name="Fourrey C."/>
            <person name="Feussner I."/>
            <person name="Gay G."/>
            <person name="Grimwood J."/>
            <person name="Hoegger P.J."/>
            <person name="Jain P."/>
            <person name="Kilaru S."/>
            <person name="Labbe J."/>
            <person name="Lin Y.C."/>
            <person name="Legue V."/>
            <person name="Le Tacon F."/>
            <person name="Marmeisse R."/>
            <person name="Melayah D."/>
            <person name="Montanini B."/>
            <person name="Muratet M."/>
            <person name="Nehls U."/>
            <person name="Niculita-Hirzel H."/>
            <person name="Oudot-Le Secq M.P."/>
            <person name="Peter M."/>
            <person name="Quesneville H."/>
            <person name="Rajashekar B."/>
            <person name="Reich M."/>
            <person name="Rouhier N."/>
            <person name="Schmutz J."/>
            <person name="Yin T."/>
            <person name="Chalot M."/>
            <person name="Henrissat B."/>
            <person name="Kuees U."/>
            <person name="Lucas S."/>
            <person name="Van de Peer Y."/>
            <person name="Podila G.K."/>
            <person name="Polle A."/>
            <person name="Pukkila P.J."/>
            <person name="Richardson P.M."/>
            <person name="Rouze P."/>
            <person name="Sanders I.R."/>
            <person name="Stajich J.E."/>
            <person name="Tunlid A."/>
            <person name="Tuskan G."/>
            <person name="Grigoriev I.V."/>
        </authorList>
    </citation>
    <scope>NUCLEOTIDE SEQUENCE [LARGE SCALE GENOMIC DNA]</scope>
    <source>
        <strain evidence="2">S238N-H82 / ATCC MYA-4686</strain>
    </source>
</reference>
<dbReference type="AlphaFoldDB" id="B0E1P8"/>
<accession>B0E1P8</accession>
<sequence length="402" mass="45536">MREHWEFHIRASPKLLFLGGRQTGAGAGGYPHRYRFRSMRRPTRIIAKSRVSSLCDDILFSIRFVITVNTCIRFNIKSFKICDRISVLFLILKICLLEIFQISQKANIARILGNIPSTEARCLLGLPLRLRAWMQFQLPQAVSGQLFYVCQFVCTGLANHTGRIFGRLGKDFWDNESLEKEGFAPIKLHTAGWIIGAYCGHNFLAMAARRKRPAEDLGQLAETISREKKFKVNEKKELLQFATKTDAEQTLVLYAGFIELKNVTIIDSSAVENMLDPTVGGYCKILFALIELLDSIYEPAKKKKDSSESFDGANRERKRLQTPKNIFETAKAVVTLHASTKISVTLELCVRLAFLGPDYWGRVDKELEIARTAHATRSELSGFFAAVLEDDMEEFGQVEIPE</sequence>
<evidence type="ECO:0000313" key="2">
    <source>
        <dbReference type="Proteomes" id="UP000001194"/>
    </source>
</evidence>
<dbReference type="InParanoid" id="B0E1P8"/>
<dbReference type="EMBL" id="DS547169">
    <property type="protein sequence ID" value="EDQ99211.1"/>
    <property type="molecule type" value="Genomic_DNA"/>
</dbReference>
<dbReference type="RefSeq" id="XP_001890108.1">
    <property type="nucleotide sequence ID" value="XM_001890073.1"/>
</dbReference>
<dbReference type="GeneID" id="6085793"/>
<name>B0E1P8_LACBS</name>
<protein>
    <submittedName>
        <fullName evidence="1">Predicted protein</fullName>
    </submittedName>
</protein>
<organism evidence="2">
    <name type="scientific">Laccaria bicolor (strain S238N-H82 / ATCC MYA-4686)</name>
    <name type="common">Bicoloured deceiver</name>
    <name type="synonym">Laccaria laccata var. bicolor</name>
    <dbReference type="NCBI Taxonomy" id="486041"/>
    <lineage>
        <taxon>Eukaryota</taxon>
        <taxon>Fungi</taxon>
        <taxon>Dikarya</taxon>
        <taxon>Basidiomycota</taxon>
        <taxon>Agaricomycotina</taxon>
        <taxon>Agaricomycetes</taxon>
        <taxon>Agaricomycetidae</taxon>
        <taxon>Agaricales</taxon>
        <taxon>Agaricineae</taxon>
        <taxon>Hydnangiaceae</taxon>
        <taxon>Laccaria</taxon>
    </lineage>
</organism>
<keyword evidence="2" id="KW-1185">Reference proteome</keyword>
<proteinExistence type="predicted"/>